<dbReference type="Proteomes" id="UP000220969">
    <property type="component" value="Unassembled WGS sequence"/>
</dbReference>
<evidence type="ECO:0000313" key="1">
    <source>
        <dbReference type="EMBL" id="PEI86154.1"/>
    </source>
</evidence>
<proteinExistence type="predicted"/>
<protein>
    <submittedName>
        <fullName evidence="1">Uncharacterized protein</fullName>
    </submittedName>
</protein>
<name>A0AB73QWW8_9BACI</name>
<reference evidence="1" key="1">
    <citation type="submission" date="2017-09" db="EMBL/GenBank/DDBJ databases">
        <title>Large-scale bioinformatics analysis of Bacillus genomes uncovers conserved roles of natural products in bacterial physiology.</title>
        <authorList>
            <consortium name="Agbiome Team Llc"/>
            <person name="Bleich R.M."/>
            <person name="Kirk G.J."/>
            <person name="Santa Maria K.C."/>
            <person name="Allen S.E."/>
            <person name="Farag S."/>
            <person name="Shank E.A."/>
            <person name="Bowers A."/>
        </authorList>
    </citation>
    <scope>NUCLEOTIDE SEQUENCE</scope>
    <source>
        <strain evidence="1">AFS005430</strain>
    </source>
</reference>
<gene>
    <name evidence="1" type="ORF">CN678_13150</name>
</gene>
<accession>A0AB73QWW8</accession>
<sequence length="91" mass="10561">MILESFLHKKIGSGAKKFAIQQTIDFALKVNSLLGKEHAKVEIFLNAIHSSMRFETKKLNVFLISLTREIVISRFLYLSYVNSICMRYTYI</sequence>
<organism evidence="1">
    <name type="scientific">Bacillus toyonensis</name>
    <dbReference type="NCBI Taxonomy" id="155322"/>
    <lineage>
        <taxon>Bacteria</taxon>
        <taxon>Bacillati</taxon>
        <taxon>Bacillota</taxon>
        <taxon>Bacilli</taxon>
        <taxon>Bacillales</taxon>
        <taxon>Bacillaceae</taxon>
        <taxon>Bacillus</taxon>
        <taxon>Bacillus cereus group</taxon>
    </lineage>
</organism>
<dbReference type="EMBL" id="NUEH01000027">
    <property type="protein sequence ID" value="PEI86154.1"/>
    <property type="molecule type" value="Genomic_DNA"/>
</dbReference>
<dbReference type="AlphaFoldDB" id="A0AB73QWW8"/>
<comment type="caution">
    <text evidence="1">The sequence shown here is derived from an EMBL/GenBank/DDBJ whole genome shotgun (WGS) entry which is preliminary data.</text>
</comment>